<reference evidence="1 2" key="1">
    <citation type="submission" date="2019-01" db="EMBL/GenBank/DDBJ databases">
        <title>Coherence of Microcystis species and biogeography revealed through population genomics.</title>
        <authorList>
            <person name="Perez-Carrascal O.M."/>
            <person name="Terrat Y."/>
            <person name="Giani A."/>
            <person name="Fortin N."/>
            <person name="Tromas N."/>
            <person name="Shapiro B.J."/>
        </authorList>
    </citation>
    <scope>NUCLEOTIDE SEQUENCE [LARGE SCALE GENOMIC DNA]</scope>
    <source>
        <strain evidence="1">Mf_QC_C_20070823_S10D</strain>
    </source>
</reference>
<proteinExistence type="predicted"/>
<evidence type="ECO:0008006" key="3">
    <source>
        <dbReference type="Google" id="ProtNLM"/>
    </source>
</evidence>
<protein>
    <recommendedName>
        <fullName evidence="3">Carboxypeptidase regulatory-like domain-containing protein</fullName>
    </recommendedName>
</protein>
<dbReference type="EMBL" id="SFAM01000103">
    <property type="protein sequence ID" value="TRV11212.1"/>
    <property type="molecule type" value="Genomic_DNA"/>
</dbReference>
<gene>
    <name evidence="1" type="ORF">EWV45_12245</name>
</gene>
<name>A0A552KTB1_9CHRO</name>
<comment type="caution">
    <text evidence="1">The sequence shown here is derived from an EMBL/GenBank/DDBJ whole genome shotgun (WGS) entry which is preliminary data.</text>
</comment>
<dbReference type="AlphaFoldDB" id="A0A552KTB1"/>
<dbReference type="Proteomes" id="UP000315868">
    <property type="component" value="Unassembled WGS sequence"/>
</dbReference>
<organism evidence="1 2">
    <name type="scientific">Microcystis flos-aquae Mf_QC_C_20070823_S10D</name>
    <dbReference type="NCBI Taxonomy" id="2486236"/>
    <lineage>
        <taxon>Bacteria</taxon>
        <taxon>Bacillati</taxon>
        <taxon>Cyanobacteriota</taxon>
        <taxon>Cyanophyceae</taxon>
        <taxon>Oscillatoriophycideae</taxon>
        <taxon>Chroococcales</taxon>
        <taxon>Microcystaceae</taxon>
        <taxon>Microcystis</taxon>
    </lineage>
</organism>
<evidence type="ECO:0000313" key="1">
    <source>
        <dbReference type="EMBL" id="TRV11212.1"/>
    </source>
</evidence>
<sequence>MTTWKILGRVIDRQTRSSISGLRVEAWDKDLIYDDLLGSAVTGEGGDFQIMFDESYFREVFLDRRPDIFFKIFQDNELIESTEDSVLWNIESGENQMVIEADQSISHRHKLGLSGPIRVTLPVEVAYNLEALQVSIAEIMGRVGCKPCFSGAACTFLHEREFILDPVRKVTPLNRPIPELMDRDLGARAGGVSVVLDAGISNDIERVKEAIARIVARLGCPACHSGFDIAFRNELDLITVDKKLNVQAFGKI</sequence>
<accession>A0A552KTB1</accession>
<evidence type="ECO:0000313" key="2">
    <source>
        <dbReference type="Proteomes" id="UP000315868"/>
    </source>
</evidence>